<dbReference type="Proteomes" id="UP000018958">
    <property type="component" value="Unassembled WGS sequence"/>
</dbReference>
<sequence>MIPAKLAQCLGLIDGLLQRAQRGPHIGKVQQRIGQLDSRHNGWAAARGRARRRAGRG</sequence>
<organism evidence="1 2">
    <name type="scientific">Phytophthora nicotianae CJ01A1</name>
    <dbReference type="NCBI Taxonomy" id="1317063"/>
    <lineage>
        <taxon>Eukaryota</taxon>
        <taxon>Sar</taxon>
        <taxon>Stramenopiles</taxon>
        <taxon>Oomycota</taxon>
        <taxon>Peronosporomycetes</taxon>
        <taxon>Peronosporales</taxon>
        <taxon>Peronosporaceae</taxon>
        <taxon>Phytophthora</taxon>
    </lineage>
</organism>
<dbReference type="EMBL" id="ANIX01002460">
    <property type="protein sequence ID" value="ETP11937.1"/>
    <property type="molecule type" value="Genomic_DNA"/>
</dbReference>
<evidence type="ECO:0000313" key="1">
    <source>
        <dbReference type="EMBL" id="ETP11937.1"/>
    </source>
</evidence>
<protein>
    <submittedName>
        <fullName evidence="1">Uncharacterized protein</fullName>
    </submittedName>
</protein>
<accession>W2WNL3</accession>
<reference evidence="1 2" key="1">
    <citation type="submission" date="2013-11" db="EMBL/GenBank/DDBJ databases">
        <title>The Genome Sequence of Phytophthora parasitica CJ01A1.</title>
        <authorList>
            <consortium name="The Broad Institute Genomics Platform"/>
            <person name="Russ C."/>
            <person name="Tyler B."/>
            <person name="Panabieres F."/>
            <person name="Shan W."/>
            <person name="Tripathy S."/>
            <person name="Grunwald N."/>
            <person name="Machado M."/>
            <person name="Johnson C.S."/>
            <person name="Walker B."/>
            <person name="Young S.K."/>
            <person name="Zeng Q."/>
            <person name="Gargeya S."/>
            <person name="Fitzgerald M."/>
            <person name="Haas B."/>
            <person name="Abouelleil A."/>
            <person name="Allen A.W."/>
            <person name="Alvarado L."/>
            <person name="Arachchi H.M."/>
            <person name="Berlin A.M."/>
            <person name="Chapman S.B."/>
            <person name="Gainer-Dewar J."/>
            <person name="Goldberg J."/>
            <person name="Griggs A."/>
            <person name="Gujja S."/>
            <person name="Hansen M."/>
            <person name="Howarth C."/>
            <person name="Imamovic A."/>
            <person name="Ireland A."/>
            <person name="Larimer J."/>
            <person name="McCowan C."/>
            <person name="Murphy C."/>
            <person name="Pearson M."/>
            <person name="Poon T.W."/>
            <person name="Priest M."/>
            <person name="Roberts A."/>
            <person name="Saif S."/>
            <person name="Shea T."/>
            <person name="Sisk P."/>
            <person name="Sykes S."/>
            <person name="Wortman J."/>
            <person name="Nusbaum C."/>
            <person name="Birren B."/>
        </authorList>
    </citation>
    <scope>NUCLEOTIDE SEQUENCE [LARGE SCALE GENOMIC DNA]</scope>
    <source>
        <strain evidence="1 2">CJ01A1</strain>
    </source>
</reference>
<evidence type="ECO:0000313" key="2">
    <source>
        <dbReference type="Proteomes" id="UP000018958"/>
    </source>
</evidence>
<comment type="caution">
    <text evidence="1">The sequence shown here is derived from an EMBL/GenBank/DDBJ whole genome shotgun (WGS) entry which is preliminary data.</text>
</comment>
<dbReference type="AlphaFoldDB" id="W2WNL3"/>
<name>W2WNL3_PHYNI</name>
<feature type="non-terminal residue" evidence="1">
    <location>
        <position position="57"/>
    </location>
</feature>
<gene>
    <name evidence="1" type="ORF">F441_12606</name>
</gene>
<proteinExistence type="predicted"/>